<dbReference type="SUPFAM" id="SSF109604">
    <property type="entry name" value="HD-domain/PDEase-like"/>
    <property type="match status" value="1"/>
</dbReference>
<dbReference type="InterPro" id="IPR003607">
    <property type="entry name" value="HD/PDEase_dom"/>
</dbReference>
<protein>
    <submittedName>
        <fullName evidence="2">HD domain-containing protein</fullName>
    </submittedName>
</protein>
<dbReference type="SMART" id="SM00471">
    <property type="entry name" value="HDc"/>
    <property type="match status" value="1"/>
</dbReference>
<comment type="caution">
    <text evidence="2">The sequence shown here is derived from an EMBL/GenBank/DDBJ whole genome shotgun (WGS) entry which is preliminary data.</text>
</comment>
<dbReference type="AlphaFoldDB" id="A0A8J6NEB6"/>
<evidence type="ECO:0000313" key="2">
    <source>
        <dbReference type="EMBL" id="MBC8317937.1"/>
    </source>
</evidence>
<dbReference type="Pfam" id="PF01966">
    <property type="entry name" value="HD"/>
    <property type="match status" value="1"/>
</dbReference>
<gene>
    <name evidence="2" type="ORF">H8E41_08515</name>
</gene>
<evidence type="ECO:0000313" key="3">
    <source>
        <dbReference type="Proteomes" id="UP000614424"/>
    </source>
</evidence>
<proteinExistence type="predicted"/>
<organism evidence="2 3">
    <name type="scientific">Candidatus Desulfobia pelagia</name>
    <dbReference type="NCBI Taxonomy" id="2841692"/>
    <lineage>
        <taxon>Bacteria</taxon>
        <taxon>Pseudomonadati</taxon>
        <taxon>Thermodesulfobacteriota</taxon>
        <taxon>Desulfobulbia</taxon>
        <taxon>Desulfobulbales</taxon>
        <taxon>Desulfobulbaceae</taxon>
        <taxon>Candidatus Desulfobia</taxon>
    </lineage>
</organism>
<dbReference type="Gene3D" id="1.10.3210.10">
    <property type="entry name" value="Hypothetical protein af1432"/>
    <property type="match status" value="1"/>
</dbReference>
<feature type="domain" description="HD/PDEase" evidence="1">
    <location>
        <begin position="95"/>
        <end position="214"/>
    </location>
</feature>
<dbReference type="Proteomes" id="UP000614424">
    <property type="component" value="Unassembled WGS sequence"/>
</dbReference>
<name>A0A8J6NEB6_9BACT</name>
<dbReference type="CDD" id="cd00077">
    <property type="entry name" value="HDc"/>
    <property type="match status" value="1"/>
</dbReference>
<accession>A0A8J6NEB6</accession>
<sequence>MQCPGQDSRYWEEAAVFEVDCPKCGTNLEFFKDDTNRICQDCGYRMMNPKMDFGCATYCPYASQCLGSLPDELKASPEQILKDRVAVEMKRYFATDFKRIKHAARVAHYAEQINRYEQGDPAVILISAYLHDIGIKQAEAQHNSTAPKYQHLEGPPIARDILSRLDADPRLIDEVCDIIGHHHSPQKEESVNFKVLYDADLIVNIEEDHKKSPKPREHLEKIINKSFLTSAG</sequence>
<dbReference type="EMBL" id="JACNJZ010000115">
    <property type="protein sequence ID" value="MBC8317937.1"/>
    <property type="molecule type" value="Genomic_DNA"/>
</dbReference>
<feature type="non-terminal residue" evidence="2">
    <location>
        <position position="232"/>
    </location>
</feature>
<dbReference type="InterPro" id="IPR006674">
    <property type="entry name" value="HD_domain"/>
</dbReference>
<reference evidence="2 3" key="1">
    <citation type="submission" date="2020-08" db="EMBL/GenBank/DDBJ databases">
        <title>Bridging the membrane lipid divide: bacteria of the FCB group superphylum have the potential to synthesize archaeal ether lipids.</title>
        <authorList>
            <person name="Villanueva L."/>
            <person name="Von Meijenfeldt F.A.B."/>
            <person name="Westbye A.B."/>
            <person name="Yadav S."/>
            <person name="Hopmans E.C."/>
            <person name="Dutilh B.E."/>
            <person name="Sinninghe Damste J.S."/>
        </authorList>
    </citation>
    <scope>NUCLEOTIDE SEQUENCE [LARGE SCALE GENOMIC DNA]</scope>
    <source>
        <strain evidence="2">NIOZ-UU47</strain>
    </source>
</reference>
<evidence type="ECO:0000259" key="1">
    <source>
        <dbReference type="SMART" id="SM00471"/>
    </source>
</evidence>